<evidence type="ECO:0000313" key="2">
    <source>
        <dbReference type="EMBL" id="WDF82750.1"/>
    </source>
</evidence>
<organism evidence="2 3">
    <name type="scientific">Lacticaseibacillus pabuli</name>
    <dbReference type="NCBI Taxonomy" id="3025672"/>
    <lineage>
        <taxon>Bacteria</taxon>
        <taxon>Bacillati</taxon>
        <taxon>Bacillota</taxon>
        <taxon>Bacilli</taxon>
        <taxon>Lactobacillales</taxon>
        <taxon>Lactobacillaceae</taxon>
        <taxon>Lacticaseibacillus</taxon>
    </lineage>
</organism>
<dbReference type="Proteomes" id="UP001220377">
    <property type="component" value="Chromosome"/>
</dbReference>
<sequence length="225" mass="25031">MVELEALLQNVPTAQSFYHQLAPGYKRRYQSWLAGASSAADTQARLRHIRHELLKGHKTLKIGSYVGDVSLAKGFADQTDLRDELIELSEDATQQEMARFAIRLVRHAASIVGLPTNSIVKGTTAINASWLAGQATFQDARAYAARPMKASRMADDDQRQIFFLMCHQAALTPHVKRHALIAADYCVGVCNFMDVDTRDGARREREWQLGALHDVLRGGAAENDR</sequence>
<keyword evidence="3" id="KW-1185">Reference proteome</keyword>
<dbReference type="EMBL" id="CP117884">
    <property type="protein sequence ID" value="WDF82750.1"/>
    <property type="molecule type" value="Genomic_DNA"/>
</dbReference>
<dbReference type="InterPro" id="IPR048667">
    <property type="entry name" value="Imm5-like"/>
</dbReference>
<reference evidence="2 3" key="1">
    <citation type="submission" date="2023-02" db="EMBL/GenBank/DDBJ databases">
        <title>Genome sequence of Lacticaseibacillus sp. KACC 23028.</title>
        <authorList>
            <person name="Kim S."/>
            <person name="Heo J."/>
            <person name="Kwon S.-W."/>
        </authorList>
    </citation>
    <scope>NUCLEOTIDE SEQUENCE [LARGE SCALE GENOMIC DNA]</scope>
    <source>
        <strain evidence="2 3">KACC 23028</strain>
    </source>
</reference>
<protein>
    <submittedName>
        <fullName evidence="2">YdeI/OmpD-associated family protein</fullName>
    </submittedName>
</protein>
<dbReference type="Pfam" id="PF13376">
    <property type="entry name" value="OmdA"/>
    <property type="match status" value="1"/>
</dbReference>
<name>A0ABY7WXU0_9LACO</name>
<proteinExistence type="predicted"/>
<evidence type="ECO:0000259" key="1">
    <source>
        <dbReference type="Pfam" id="PF21805"/>
    </source>
</evidence>
<feature type="domain" description="Imm-5-like" evidence="1">
    <location>
        <begin position="89"/>
        <end position="213"/>
    </location>
</feature>
<dbReference type="RefSeq" id="WP_274260426.1">
    <property type="nucleotide sequence ID" value="NZ_CP117884.1"/>
</dbReference>
<dbReference type="Pfam" id="PF21805">
    <property type="entry name" value="Imm5_like"/>
    <property type="match status" value="1"/>
</dbReference>
<accession>A0ABY7WXU0</accession>
<evidence type="ECO:0000313" key="3">
    <source>
        <dbReference type="Proteomes" id="UP001220377"/>
    </source>
</evidence>
<gene>
    <name evidence="2" type="ORF">PQ472_00490</name>
</gene>